<dbReference type="InterPro" id="IPR036390">
    <property type="entry name" value="WH_DNA-bd_sf"/>
</dbReference>
<dbReference type="Gene3D" id="1.10.10.10">
    <property type="entry name" value="Winged helix-like DNA-binding domain superfamily/Winged helix DNA-binding domain"/>
    <property type="match status" value="2"/>
</dbReference>
<dbReference type="AlphaFoldDB" id="A0A1I0Y2C1"/>
<evidence type="ECO:0000313" key="3">
    <source>
        <dbReference type="EMBL" id="SFB07037.1"/>
    </source>
</evidence>
<protein>
    <submittedName>
        <fullName evidence="3">Initiator Replication protein</fullName>
    </submittedName>
</protein>
<dbReference type="EMBL" id="FOJX01000009">
    <property type="protein sequence ID" value="SFB07037.1"/>
    <property type="molecule type" value="Genomic_DNA"/>
</dbReference>
<dbReference type="SUPFAM" id="SSF46785">
    <property type="entry name" value="Winged helix' DNA-binding domain"/>
    <property type="match status" value="2"/>
</dbReference>
<dbReference type="GO" id="GO:0006270">
    <property type="term" value="P:DNA replication initiation"/>
    <property type="evidence" value="ECO:0007669"/>
    <property type="project" value="InterPro"/>
</dbReference>
<proteinExistence type="inferred from homology"/>
<dbReference type="Pfam" id="PF21205">
    <property type="entry name" value="Rep3_C"/>
    <property type="match status" value="1"/>
</dbReference>
<reference evidence="3 4" key="1">
    <citation type="submission" date="2016-10" db="EMBL/GenBank/DDBJ databases">
        <authorList>
            <person name="de Groot N.N."/>
        </authorList>
    </citation>
    <scope>NUCLEOTIDE SEQUENCE [LARGE SCALE GENOMIC DNA]</scope>
    <source>
        <strain evidence="3 4">L14</strain>
    </source>
</reference>
<dbReference type="InterPro" id="IPR036388">
    <property type="entry name" value="WH-like_DNA-bd_sf"/>
</dbReference>
<sequence>MPQKKGQLVSQTQACVFQDLDFDAPTKFANELMFAKHSMRENEMKIWLLTMASLAKETLLNHDVLYEYKISVLADKLNVNKDKGWRNIIREAIDQVSDKSLKIVKRYSSEEDKHNWLKIPLYNSVEYNDFNDTVSVAINQKMLPYLQDFSEKFTEVDIDEMLAIRGITQLKVFMVVKELIAEGTYSISIERFKERLNMPVTSYANFRDFQRDVLKKAENQIRKNTSLKQFHFSHDGKGRRAATTITIHLTDVESKVLPAPKKIITTEDKIANLDSEHLRLFDEFSSFGIKPESTCLEIINTYSIDVLKSNLAYYKEQLKKRKPEQEPLSAGYLITCVKKDYAKSRRKSWLRKADTNSSVETELQKTDMQLEDVYKTCKNNAGVIIKKGNMKNLLEIFDSAAIAMENMAGNMGIPYDIGDARVKIQKRDLRNKETMFFREHLAQRLMSGYITMDMFIN</sequence>
<dbReference type="Proteomes" id="UP000183843">
    <property type="component" value="Unassembled WGS sequence"/>
</dbReference>
<organism evidence="3 4">
    <name type="scientific">Selenomonas ruminantium</name>
    <dbReference type="NCBI Taxonomy" id="971"/>
    <lineage>
        <taxon>Bacteria</taxon>
        <taxon>Bacillati</taxon>
        <taxon>Bacillota</taxon>
        <taxon>Negativicutes</taxon>
        <taxon>Selenomonadales</taxon>
        <taxon>Selenomonadaceae</taxon>
        <taxon>Selenomonas</taxon>
    </lineage>
</organism>
<dbReference type="InterPro" id="IPR000525">
    <property type="entry name" value="Initiator_Rep_WH1"/>
</dbReference>
<evidence type="ECO:0000259" key="2">
    <source>
        <dbReference type="Pfam" id="PF01051"/>
    </source>
</evidence>
<dbReference type="RefSeq" id="WP_074816298.1">
    <property type="nucleotide sequence ID" value="NZ_FOJX01000009.1"/>
</dbReference>
<evidence type="ECO:0000256" key="1">
    <source>
        <dbReference type="ARBA" id="ARBA00038283"/>
    </source>
</evidence>
<gene>
    <name evidence="3" type="ORF">SAMN05216587_10943</name>
</gene>
<comment type="similarity">
    <text evidence="1">Belongs to the initiator RepB protein family.</text>
</comment>
<feature type="domain" description="Initiator Rep protein WH1" evidence="2">
    <location>
        <begin position="29"/>
        <end position="166"/>
    </location>
</feature>
<dbReference type="GO" id="GO:0003887">
    <property type="term" value="F:DNA-directed DNA polymerase activity"/>
    <property type="evidence" value="ECO:0007669"/>
    <property type="project" value="InterPro"/>
</dbReference>
<name>A0A1I0Y2C1_SELRU</name>
<evidence type="ECO:0000313" key="4">
    <source>
        <dbReference type="Proteomes" id="UP000183843"/>
    </source>
</evidence>
<dbReference type="Pfam" id="PF01051">
    <property type="entry name" value="Rep3_N"/>
    <property type="match status" value="1"/>
</dbReference>
<accession>A0A1I0Y2C1</accession>